<comment type="caution">
    <text evidence="1">The sequence shown here is derived from an EMBL/GenBank/DDBJ whole genome shotgun (WGS) entry which is preliminary data.</text>
</comment>
<proteinExistence type="predicted"/>
<dbReference type="InterPro" id="IPR023214">
    <property type="entry name" value="HAD_sf"/>
</dbReference>
<dbReference type="EMBL" id="DSVQ01000012">
    <property type="protein sequence ID" value="HGT39238.1"/>
    <property type="molecule type" value="Genomic_DNA"/>
</dbReference>
<name>A0A7C4LM44_9PLAN</name>
<evidence type="ECO:0000313" key="1">
    <source>
        <dbReference type="EMBL" id="HGT39238.1"/>
    </source>
</evidence>
<protein>
    <submittedName>
        <fullName evidence="1">2,3-diketo-5-methylthio-1-phosphopentane phosphatase</fullName>
    </submittedName>
</protein>
<dbReference type="Gene3D" id="3.40.50.1000">
    <property type="entry name" value="HAD superfamily/HAD-like"/>
    <property type="match status" value="1"/>
</dbReference>
<dbReference type="Pfam" id="PF12710">
    <property type="entry name" value="HAD"/>
    <property type="match status" value="1"/>
</dbReference>
<dbReference type="Gene3D" id="3.90.1470.20">
    <property type="match status" value="1"/>
</dbReference>
<sequence>MPPPCWSWPLAADRVLRGRASARRAVQSRCSWSRWLHRPLSSRENKGVTSHPLDGLGERVFVTDFDGTMTAVDFFDVVLHHADLTAMPDYWGECVAGRLTHVEALHGIFQHAPRDLRVLRTYLAETRLDPQTPAAIERLRRHGWEVVVVSAGSQWYIEQLLADVRERVRIIANPGEFTPETGLTMTWPPDDVPWFSRHFGVDKGAIVRCLLERGATVAFAGDGRPDLTAARLVAESRRFARGWLAETLAREGLAFHRFEQWSEIAGRLTA</sequence>
<dbReference type="InterPro" id="IPR036412">
    <property type="entry name" value="HAD-like_sf"/>
</dbReference>
<reference evidence="1" key="1">
    <citation type="journal article" date="2020" name="mSystems">
        <title>Genome- and Community-Level Interaction Insights into Carbon Utilization and Element Cycling Functions of Hydrothermarchaeota in Hydrothermal Sediment.</title>
        <authorList>
            <person name="Zhou Z."/>
            <person name="Liu Y."/>
            <person name="Xu W."/>
            <person name="Pan J."/>
            <person name="Luo Z.H."/>
            <person name="Li M."/>
        </authorList>
    </citation>
    <scope>NUCLEOTIDE SEQUENCE [LARGE SCALE GENOMIC DNA]</scope>
    <source>
        <strain evidence="1">SpSt-508</strain>
    </source>
</reference>
<accession>A0A7C4LM44</accession>
<dbReference type="NCBIfam" id="TIGR01488">
    <property type="entry name" value="HAD-SF-IB"/>
    <property type="match status" value="1"/>
</dbReference>
<dbReference type="SUPFAM" id="SSF56784">
    <property type="entry name" value="HAD-like"/>
    <property type="match status" value="1"/>
</dbReference>
<dbReference type="AlphaFoldDB" id="A0A7C4LM44"/>
<organism evidence="1">
    <name type="scientific">Schlesneria paludicola</name>
    <dbReference type="NCBI Taxonomy" id="360056"/>
    <lineage>
        <taxon>Bacteria</taxon>
        <taxon>Pseudomonadati</taxon>
        <taxon>Planctomycetota</taxon>
        <taxon>Planctomycetia</taxon>
        <taxon>Planctomycetales</taxon>
        <taxon>Planctomycetaceae</taxon>
        <taxon>Schlesneria</taxon>
    </lineage>
</organism>
<gene>
    <name evidence="1" type="ORF">ENS64_08250</name>
</gene>